<evidence type="ECO:0000313" key="1">
    <source>
        <dbReference type="EMBL" id="KAK3369573.1"/>
    </source>
</evidence>
<comment type="caution">
    <text evidence="1">The sequence shown here is derived from an EMBL/GenBank/DDBJ whole genome shotgun (WGS) entry which is preliminary data.</text>
</comment>
<dbReference type="Proteomes" id="UP001287356">
    <property type="component" value="Unassembled WGS sequence"/>
</dbReference>
<gene>
    <name evidence="1" type="ORF">B0T24DRAFT_499269</name>
</gene>
<evidence type="ECO:0000313" key="2">
    <source>
        <dbReference type="Proteomes" id="UP001287356"/>
    </source>
</evidence>
<protein>
    <submittedName>
        <fullName evidence="1">Uncharacterized protein</fullName>
    </submittedName>
</protein>
<feature type="non-terminal residue" evidence="1">
    <location>
        <position position="82"/>
    </location>
</feature>
<keyword evidence="2" id="KW-1185">Reference proteome</keyword>
<proteinExistence type="predicted"/>
<name>A0AAE0K3R6_9PEZI</name>
<dbReference type="EMBL" id="JAULSN010000006">
    <property type="protein sequence ID" value="KAK3369573.1"/>
    <property type="molecule type" value="Genomic_DNA"/>
</dbReference>
<reference evidence="1" key="1">
    <citation type="journal article" date="2023" name="Mol. Phylogenet. Evol.">
        <title>Genome-scale phylogeny and comparative genomics of the fungal order Sordariales.</title>
        <authorList>
            <person name="Hensen N."/>
            <person name="Bonometti L."/>
            <person name="Westerberg I."/>
            <person name="Brannstrom I.O."/>
            <person name="Guillou S."/>
            <person name="Cros-Aarteil S."/>
            <person name="Calhoun S."/>
            <person name="Haridas S."/>
            <person name="Kuo A."/>
            <person name="Mondo S."/>
            <person name="Pangilinan J."/>
            <person name="Riley R."/>
            <person name="LaButti K."/>
            <person name="Andreopoulos B."/>
            <person name="Lipzen A."/>
            <person name="Chen C."/>
            <person name="Yan M."/>
            <person name="Daum C."/>
            <person name="Ng V."/>
            <person name="Clum A."/>
            <person name="Steindorff A."/>
            <person name="Ohm R.A."/>
            <person name="Martin F."/>
            <person name="Silar P."/>
            <person name="Natvig D.O."/>
            <person name="Lalanne C."/>
            <person name="Gautier V."/>
            <person name="Ament-Velasquez S.L."/>
            <person name="Kruys A."/>
            <person name="Hutchinson M.I."/>
            <person name="Powell A.J."/>
            <person name="Barry K."/>
            <person name="Miller A.N."/>
            <person name="Grigoriev I.V."/>
            <person name="Debuchy R."/>
            <person name="Gladieux P."/>
            <person name="Hiltunen Thoren M."/>
            <person name="Johannesson H."/>
        </authorList>
    </citation>
    <scope>NUCLEOTIDE SEQUENCE</scope>
    <source>
        <strain evidence="1">CBS 958.72</strain>
    </source>
</reference>
<dbReference type="AlphaFoldDB" id="A0AAE0K3R6"/>
<feature type="non-terminal residue" evidence="1">
    <location>
        <position position="1"/>
    </location>
</feature>
<organism evidence="1 2">
    <name type="scientific">Lasiosphaeria ovina</name>
    <dbReference type="NCBI Taxonomy" id="92902"/>
    <lineage>
        <taxon>Eukaryota</taxon>
        <taxon>Fungi</taxon>
        <taxon>Dikarya</taxon>
        <taxon>Ascomycota</taxon>
        <taxon>Pezizomycotina</taxon>
        <taxon>Sordariomycetes</taxon>
        <taxon>Sordariomycetidae</taxon>
        <taxon>Sordariales</taxon>
        <taxon>Lasiosphaeriaceae</taxon>
        <taxon>Lasiosphaeria</taxon>
    </lineage>
</organism>
<accession>A0AAE0K3R6</accession>
<sequence>RQSNAERRQGRDECRQRLGIRIMPKEIRLKLRTKDPYAWKVLPGEEEFFSRIFSINLSNHSISTYRMLCREVGKSFEAVPSS</sequence>
<reference evidence="1" key="2">
    <citation type="submission" date="2023-06" db="EMBL/GenBank/DDBJ databases">
        <authorList>
            <consortium name="Lawrence Berkeley National Laboratory"/>
            <person name="Haridas S."/>
            <person name="Hensen N."/>
            <person name="Bonometti L."/>
            <person name="Westerberg I."/>
            <person name="Brannstrom I.O."/>
            <person name="Guillou S."/>
            <person name="Cros-Aarteil S."/>
            <person name="Calhoun S."/>
            <person name="Kuo A."/>
            <person name="Mondo S."/>
            <person name="Pangilinan J."/>
            <person name="Riley R."/>
            <person name="Labutti K."/>
            <person name="Andreopoulos B."/>
            <person name="Lipzen A."/>
            <person name="Chen C."/>
            <person name="Yanf M."/>
            <person name="Daum C."/>
            <person name="Ng V."/>
            <person name="Clum A."/>
            <person name="Steindorff A."/>
            <person name="Ohm R."/>
            <person name="Martin F."/>
            <person name="Silar P."/>
            <person name="Natvig D."/>
            <person name="Lalanne C."/>
            <person name="Gautier V."/>
            <person name="Ament-Velasquez S.L."/>
            <person name="Kruys A."/>
            <person name="Hutchinson M.I."/>
            <person name="Powell A.J."/>
            <person name="Barry K."/>
            <person name="Miller A.N."/>
            <person name="Grigoriev I.V."/>
            <person name="Debuchy R."/>
            <person name="Gladieux P."/>
            <person name="Thoren M.H."/>
            <person name="Johannesson H."/>
        </authorList>
    </citation>
    <scope>NUCLEOTIDE SEQUENCE</scope>
    <source>
        <strain evidence="1">CBS 958.72</strain>
    </source>
</reference>